<accession>A0A9Q4PXX8</accession>
<keyword evidence="4" id="KW-0808">Transferase</keyword>
<dbReference type="CDD" id="cd00075">
    <property type="entry name" value="HATPase"/>
    <property type="match status" value="1"/>
</dbReference>
<feature type="domain" description="PAS" evidence="9">
    <location>
        <begin position="519"/>
        <end position="589"/>
    </location>
</feature>
<sequence>MVDSGIKISILYVDDESILLDSTKRYLERPGDYEVDTASSAKDGLKKIQEQEYDAIVSDYQMPGMDGLAFLRVLRAEGNTTPFIIFTGRGREEVAIEALNAGADYYLQKGGKAKVQFSELRNFVRKAVEKNRAEKRFLEHERRMADVLNFLPDATFAIDTEGRVIAWNRAIEQMTGIPSSKMLGKSDYEYALPFFGRRYPGLADLVLHEDMEKEVPYLVLNGEDRNKLWAEALSPLLHGGDGAHLWFTASPLYDADGNVTGAIESIRDITDYRRAEGLYQTVFENTGTAMLILEEDNTASHVNEEMIQLCGYSRDELEGYVILSELIAEEDRKIMLEFHRLRQTCPDSVLKNYEFRLIHKNGDIRTISLTVAMIPGTRKSIVSLIDITESKEAEKRTRFTKFTTDNAADAIFWTDFDGRFISVNKTAVHMFGYSKEELLTMSVPELDLDFSPRDFREAWDKTNENRFLTFETKIRKKDGVPVTVEVSTTILRFEGEDYGCGFIRDISERKEAERAVVQAKCNFETFFNTIDAFLFVIDGQGLLLKVNETFIQQFGYAKEELLGQTVLAVCPPEHRDEAGRIIRDILAGISGSHLVPIMTKEGRVITVETTMKRGEWDRKPVIFGASKDISQLKLAKEKFSAAFHSNAALMGISKKQDGTWLEVNNTFLQTMGYTREEIIGKNARDLNLFTFPEDRSHALCTLEEKGEVRNIEVPVITKDGALRYGLFSVDNIMVGEIPCLLTTMVDITDRKYIEEELRNTRERLELAMDAGDHGFWDWNLDTDDVYFSPRYYTMLGYEPGELPMHLSAWVDLVHPDDYEQIFPKIREYVQNAQPYVEIFRLRTKNGEWKWISGRGKSYEVDDEGIPHRAVGVHVDITCRIEAENTLKKVNKKLSLLSSITRHDIINQLSAITLYEEMLIDEIDEDTLRDYLQPMIEATETIEQLIAFARDYESVSVHSPTWQLVECVVHSVASQIAAKDLTVMVDTGGVEIYADPMFNKAVYNLFENAARHGGHVTEISVYFYEKEEQGFVVVEDNGAGVAGDMKERIFERGVGSNTGFGMFLSKNILDITGILISETGTEGKGARFEIVVPKDGYRFRNKMGV</sequence>
<dbReference type="InterPro" id="IPR013656">
    <property type="entry name" value="PAS_4"/>
</dbReference>
<dbReference type="NCBIfam" id="TIGR00229">
    <property type="entry name" value="sensory_box"/>
    <property type="match status" value="6"/>
</dbReference>
<evidence type="ECO:0000256" key="4">
    <source>
        <dbReference type="ARBA" id="ARBA00022679"/>
    </source>
</evidence>
<dbReference type="InterPro" id="IPR011006">
    <property type="entry name" value="CheY-like_superfamily"/>
</dbReference>
<dbReference type="EC" id="2.7.13.3" evidence="2"/>
<feature type="domain" description="PAC" evidence="10">
    <location>
        <begin position="834"/>
        <end position="888"/>
    </location>
</feature>
<dbReference type="SUPFAM" id="SSF55785">
    <property type="entry name" value="PYP-like sensor domain (PAS domain)"/>
    <property type="match status" value="6"/>
</dbReference>
<dbReference type="GO" id="GO:0000160">
    <property type="term" value="P:phosphorelay signal transduction system"/>
    <property type="evidence" value="ECO:0007669"/>
    <property type="project" value="InterPro"/>
</dbReference>
<proteinExistence type="predicted"/>
<dbReference type="InterPro" id="IPR013767">
    <property type="entry name" value="PAS_fold"/>
</dbReference>
<dbReference type="InterPro" id="IPR013655">
    <property type="entry name" value="PAS_fold_3"/>
</dbReference>
<dbReference type="InterPro" id="IPR035965">
    <property type="entry name" value="PAS-like_dom_sf"/>
</dbReference>
<keyword evidence="3 6" id="KW-0597">Phosphoprotein</keyword>
<feature type="domain" description="PAC" evidence="10">
    <location>
        <begin position="709"/>
        <end position="759"/>
    </location>
</feature>
<reference evidence="11" key="1">
    <citation type="submission" date="2022-01" db="EMBL/GenBank/DDBJ databases">
        <title>Draft genome of Methanogenium marinum DSM 15558.</title>
        <authorList>
            <person name="Chen S.-C."/>
            <person name="You Y.-T."/>
        </authorList>
    </citation>
    <scope>NUCLEOTIDE SEQUENCE</scope>
    <source>
        <strain evidence="11">DSM 15558</strain>
    </source>
</reference>
<feature type="domain" description="PAS" evidence="9">
    <location>
        <begin position="140"/>
        <end position="193"/>
    </location>
</feature>
<evidence type="ECO:0000313" key="11">
    <source>
        <dbReference type="EMBL" id="MDE4907678.1"/>
    </source>
</evidence>
<evidence type="ECO:0000256" key="6">
    <source>
        <dbReference type="PROSITE-ProRule" id="PRU00169"/>
    </source>
</evidence>
<feature type="modified residue" description="4-aspartylphosphate" evidence="6">
    <location>
        <position position="59"/>
    </location>
</feature>
<dbReference type="PANTHER" id="PTHR43304:SF1">
    <property type="entry name" value="PAC DOMAIN-CONTAINING PROTEIN"/>
    <property type="match status" value="1"/>
</dbReference>
<dbReference type="PROSITE" id="PS50113">
    <property type="entry name" value="PAC"/>
    <property type="match status" value="4"/>
</dbReference>
<comment type="caution">
    <text evidence="11">The sequence shown here is derived from an EMBL/GenBank/DDBJ whole genome shotgun (WGS) entry which is preliminary data.</text>
</comment>
<evidence type="ECO:0000259" key="7">
    <source>
        <dbReference type="PROSITE" id="PS50109"/>
    </source>
</evidence>
<dbReference type="Gene3D" id="3.30.565.10">
    <property type="entry name" value="Histidine kinase-like ATPase, C-terminal domain"/>
    <property type="match status" value="1"/>
</dbReference>
<feature type="domain" description="PAS" evidence="9">
    <location>
        <begin position="275"/>
        <end position="348"/>
    </location>
</feature>
<evidence type="ECO:0000256" key="2">
    <source>
        <dbReference type="ARBA" id="ARBA00012438"/>
    </source>
</evidence>
<dbReference type="PROSITE" id="PS50109">
    <property type="entry name" value="HIS_KIN"/>
    <property type="match status" value="1"/>
</dbReference>
<dbReference type="GO" id="GO:0006355">
    <property type="term" value="P:regulation of DNA-templated transcription"/>
    <property type="evidence" value="ECO:0007669"/>
    <property type="project" value="InterPro"/>
</dbReference>
<evidence type="ECO:0000256" key="5">
    <source>
        <dbReference type="ARBA" id="ARBA00022777"/>
    </source>
</evidence>
<dbReference type="SMART" id="SM00086">
    <property type="entry name" value="PAC"/>
    <property type="match status" value="5"/>
</dbReference>
<dbReference type="SUPFAM" id="SSF52172">
    <property type="entry name" value="CheY-like"/>
    <property type="match status" value="1"/>
</dbReference>
<dbReference type="Pfam" id="PF08448">
    <property type="entry name" value="PAS_4"/>
    <property type="match status" value="1"/>
</dbReference>
<dbReference type="InterPro" id="IPR000014">
    <property type="entry name" value="PAS"/>
</dbReference>
<dbReference type="SUPFAM" id="SSF55874">
    <property type="entry name" value="ATPase domain of HSP90 chaperone/DNA topoisomerase II/histidine kinase"/>
    <property type="match status" value="1"/>
</dbReference>
<gene>
    <name evidence="11" type="ORF">L0665_03505</name>
</gene>
<feature type="domain" description="Histidine kinase" evidence="7">
    <location>
        <begin position="899"/>
        <end position="1095"/>
    </location>
</feature>
<evidence type="ECO:0000256" key="3">
    <source>
        <dbReference type="ARBA" id="ARBA00022553"/>
    </source>
</evidence>
<dbReference type="InterPro" id="IPR000700">
    <property type="entry name" value="PAS-assoc_C"/>
</dbReference>
<dbReference type="CDD" id="cd00156">
    <property type="entry name" value="REC"/>
    <property type="match status" value="1"/>
</dbReference>
<feature type="domain" description="PAS" evidence="9">
    <location>
        <begin position="760"/>
        <end position="832"/>
    </location>
</feature>
<keyword evidence="5" id="KW-0418">Kinase</keyword>
<dbReference type="EMBL" id="JAKELO010000002">
    <property type="protein sequence ID" value="MDE4907678.1"/>
    <property type="molecule type" value="Genomic_DNA"/>
</dbReference>
<dbReference type="PROSITE" id="PS50112">
    <property type="entry name" value="PAS"/>
    <property type="match status" value="6"/>
</dbReference>
<dbReference type="InterPro" id="IPR001610">
    <property type="entry name" value="PAC"/>
</dbReference>
<feature type="domain" description="PAS" evidence="9">
    <location>
        <begin position="657"/>
        <end position="696"/>
    </location>
</feature>
<feature type="domain" description="Response regulatory" evidence="8">
    <location>
        <begin position="9"/>
        <end position="124"/>
    </location>
</feature>
<dbReference type="InterPro" id="IPR052162">
    <property type="entry name" value="Sensor_kinase/Photoreceptor"/>
</dbReference>
<dbReference type="PROSITE" id="PS50110">
    <property type="entry name" value="RESPONSE_REGULATORY"/>
    <property type="match status" value="1"/>
</dbReference>
<dbReference type="Pfam" id="PF08447">
    <property type="entry name" value="PAS_3"/>
    <property type="match status" value="1"/>
</dbReference>
<feature type="domain" description="PAC" evidence="10">
    <location>
        <begin position="230"/>
        <end position="281"/>
    </location>
</feature>
<dbReference type="Proteomes" id="UP001143747">
    <property type="component" value="Unassembled WGS sequence"/>
</dbReference>
<dbReference type="Gene3D" id="3.30.450.20">
    <property type="entry name" value="PAS domain"/>
    <property type="match status" value="6"/>
</dbReference>
<dbReference type="SMART" id="SM00448">
    <property type="entry name" value="REC"/>
    <property type="match status" value="1"/>
</dbReference>
<feature type="domain" description="PAS" evidence="9">
    <location>
        <begin position="396"/>
        <end position="439"/>
    </location>
</feature>
<name>A0A9Q4PXX8_9EURY</name>
<keyword evidence="12" id="KW-1185">Reference proteome</keyword>
<dbReference type="InterPro" id="IPR005467">
    <property type="entry name" value="His_kinase_dom"/>
</dbReference>
<organism evidence="11 12">
    <name type="scientific">Methanogenium marinum</name>
    <dbReference type="NCBI Taxonomy" id="348610"/>
    <lineage>
        <taxon>Archaea</taxon>
        <taxon>Methanobacteriati</taxon>
        <taxon>Methanobacteriota</taxon>
        <taxon>Stenosarchaea group</taxon>
        <taxon>Methanomicrobia</taxon>
        <taxon>Methanomicrobiales</taxon>
        <taxon>Methanomicrobiaceae</taxon>
        <taxon>Methanogenium</taxon>
    </lineage>
</organism>
<dbReference type="SMART" id="SM00091">
    <property type="entry name" value="PAS"/>
    <property type="match status" value="7"/>
</dbReference>
<evidence type="ECO:0000259" key="10">
    <source>
        <dbReference type="PROSITE" id="PS50113"/>
    </source>
</evidence>
<evidence type="ECO:0000259" key="8">
    <source>
        <dbReference type="PROSITE" id="PS50110"/>
    </source>
</evidence>
<dbReference type="CDD" id="cd00130">
    <property type="entry name" value="PAS"/>
    <property type="match status" value="6"/>
</dbReference>
<evidence type="ECO:0000256" key="1">
    <source>
        <dbReference type="ARBA" id="ARBA00000085"/>
    </source>
</evidence>
<dbReference type="Pfam" id="PF00072">
    <property type="entry name" value="Response_reg"/>
    <property type="match status" value="1"/>
</dbReference>
<evidence type="ECO:0000259" key="9">
    <source>
        <dbReference type="PROSITE" id="PS50112"/>
    </source>
</evidence>
<dbReference type="InterPro" id="IPR001789">
    <property type="entry name" value="Sig_transdc_resp-reg_receiver"/>
</dbReference>
<dbReference type="Gene3D" id="3.40.50.2300">
    <property type="match status" value="1"/>
</dbReference>
<dbReference type="GO" id="GO:0004673">
    <property type="term" value="F:protein histidine kinase activity"/>
    <property type="evidence" value="ECO:0007669"/>
    <property type="project" value="UniProtKB-EC"/>
</dbReference>
<dbReference type="AlphaFoldDB" id="A0A9Q4PXX8"/>
<dbReference type="SMART" id="SM00387">
    <property type="entry name" value="HATPase_c"/>
    <property type="match status" value="1"/>
</dbReference>
<protein>
    <recommendedName>
        <fullName evidence="2">histidine kinase</fullName>
        <ecNumber evidence="2">2.7.13.3</ecNumber>
    </recommendedName>
</protein>
<comment type="catalytic activity">
    <reaction evidence="1">
        <text>ATP + protein L-histidine = ADP + protein N-phospho-L-histidine.</text>
        <dbReference type="EC" id="2.7.13.3"/>
    </reaction>
</comment>
<dbReference type="InterPro" id="IPR003594">
    <property type="entry name" value="HATPase_dom"/>
</dbReference>
<dbReference type="InterPro" id="IPR036890">
    <property type="entry name" value="HATPase_C_sf"/>
</dbReference>
<dbReference type="PANTHER" id="PTHR43304">
    <property type="entry name" value="PHYTOCHROME-LIKE PROTEIN CPH1"/>
    <property type="match status" value="1"/>
</dbReference>
<feature type="domain" description="PAC" evidence="10">
    <location>
        <begin position="468"/>
        <end position="518"/>
    </location>
</feature>
<dbReference type="Pfam" id="PF02518">
    <property type="entry name" value="HATPase_c"/>
    <property type="match status" value="1"/>
</dbReference>
<dbReference type="RefSeq" id="WP_274924326.1">
    <property type="nucleotide sequence ID" value="NZ_JAKELO010000002.1"/>
</dbReference>
<dbReference type="Pfam" id="PF13426">
    <property type="entry name" value="PAS_9"/>
    <property type="match status" value="2"/>
</dbReference>
<evidence type="ECO:0000313" key="12">
    <source>
        <dbReference type="Proteomes" id="UP001143747"/>
    </source>
</evidence>
<dbReference type="Pfam" id="PF00989">
    <property type="entry name" value="PAS"/>
    <property type="match status" value="2"/>
</dbReference>